<protein>
    <submittedName>
        <fullName evidence="2">Uncharacterized protein</fullName>
    </submittedName>
</protein>
<keyword evidence="1" id="KW-0732">Signal</keyword>
<comment type="caution">
    <text evidence="2">The sequence shown here is derived from an EMBL/GenBank/DDBJ whole genome shotgun (WGS) entry which is preliminary data.</text>
</comment>
<feature type="chain" id="PRO_5041123168" evidence="1">
    <location>
        <begin position="20"/>
        <end position="453"/>
    </location>
</feature>
<dbReference type="Proteomes" id="UP000241986">
    <property type="component" value="Unassembled WGS sequence"/>
</dbReference>
<evidence type="ECO:0000313" key="2">
    <source>
        <dbReference type="EMBL" id="PTH79710.1"/>
    </source>
</evidence>
<feature type="signal peptide" evidence="1">
    <location>
        <begin position="1"/>
        <end position="19"/>
    </location>
</feature>
<accession>A0A2S3XH03</accession>
<dbReference type="AlphaFoldDB" id="A0A2S3XH03"/>
<proteinExistence type="predicted"/>
<evidence type="ECO:0000313" key="3">
    <source>
        <dbReference type="Proteomes" id="UP000241986"/>
    </source>
</evidence>
<organism evidence="2 3">
    <name type="scientific">Aeromonas veronii</name>
    <dbReference type="NCBI Taxonomy" id="654"/>
    <lineage>
        <taxon>Bacteria</taxon>
        <taxon>Pseudomonadati</taxon>
        <taxon>Pseudomonadota</taxon>
        <taxon>Gammaproteobacteria</taxon>
        <taxon>Aeromonadales</taxon>
        <taxon>Aeromonadaceae</taxon>
        <taxon>Aeromonas</taxon>
    </lineage>
</organism>
<name>A0A2S3XH03_AERVE</name>
<gene>
    <name evidence="2" type="ORF">DAA48_17485</name>
</gene>
<dbReference type="EMBL" id="PZKL01000039">
    <property type="protein sequence ID" value="PTH79710.1"/>
    <property type="molecule type" value="Genomic_DNA"/>
</dbReference>
<dbReference type="RefSeq" id="WP_103422722.1">
    <property type="nucleotide sequence ID" value="NZ_CAWNSG010000022.1"/>
</dbReference>
<reference evidence="2 3" key="1">
    <citation type="submission" date="2018-03" db="EMBL/GenBank/DDBJ databases">
        <title>Aeromonas veronii whole genome sequencing and analysis.</title>
        <authorList>
            <person name="Xie H."/>
            <person name="Liu T."/>
            <person name="Wang K."/>
        </authorList>
    </citation>
    <scope>NUCLEOTIDE SEQUENCE [LARGE SCALE GENOMIC DNA]</scope>
    <source>
        <strain evidence="2 3">XH.VA.1</strain>
    </source>
</reference>
<sequence>MKKTLIALAIAGLSFNAAAVNLTANNAAIQTYAQEIKANAEGKVQIEKVALAGVSFSLPVSATVANAANADAALAALNAAATAKYVRVQLKDATFTDLAKGGSITNVGGDFYVANVSATPAVAGDLTIGANDSANVGNKTVTATVKFTLADKADLKVITKVGSANTVTAGIYASEADAIAAFPSSVLAASLSNTLVNFKQGVAVKVADSKGKIVDVNYDSTKFLDGANSSTIFVPVVEFTANVLGSDGNGLNGSVAGSWKAEGPFLKDATVGGTKVTDPSKAFDIAQAPVSYVLPTDNKAEIPTGEVKATWTPSKATAEKYELAPVVLTAANIQKNGSDASQDLVFSADSSYKTFVRVSNTGDVAGKITFTVYADDGSKASFPLNKVAGFESDVLGAQASTAQISLKDLHAAAVAAGLTKQAGKLRIKAEGNVTSMTLQTYVLSTDGTTFSRF</sequence>
<evidence type="ECO:0000256" key="1">
    <source>
        <dbReference type="SAM" id="SignalP"/>
    </source>
</evidence>